<evidence type="ECO:0000256" key="5">
    <source>
        <dbReference type="ARBA" id="ARBA00023288"/>
    </source>
</evidence>
<dbReference type="InterPro" id="IPR007485">
    <property type="entry name" value="LPS_assembly_LptE"/>
</dbReference>
<keyword evidence="1" id="KW-0732">Signal</keyword>
<dbReference type="GO" id="GO:0043165">
    <property type="term" value="P:Gram-negative-bacterium-type cell outer membrane assembly"/>
    <property type="evidence" value="ECO:0007669"/>
    <property type="project" value="UniProtKB-UniRule"/>
</dbReference>
<keyword evidence="2 6" id="KW-0472">Membrane</keyword>
<evidence type="ECO:0000256" key="3">
    <source>
        <dbReference type="ARBA" id="ARBA00023139"/>
    </source>
</evidence>
<evidence type="ECO:0000313" key="7">
    <source>
        <dbReference type="EMBL" id="VFP87974.1"/>
    </source>
</evidence>
<evidence type="ECO:0000256" key="1">
    <source>
        <dbReference type="ARBA" id="ARBA00022729"/>
    </source>
</evidence>
<dbReference type="Proteomes" id="UP000294289">
    <property type="component" value="Chromosome"/>
</dbReference>
<dbReference type="GO" id="GO:0001530">
    <property type="term" value="F:lipopolysaccharide binding"/>
    <property type="evidence" value="ECO:0007669"/>
    <property type="project" value="TreeGrafter"/>
</dbReference>
<name>A0A803FTG1_9GAMM</name>
<organism evidence="7 8">
    <name type="scientific">Candidatus Erwinia haradaeae</name>
    <dbReference type="NCBI Taxonomy" id="1922217"/>
    <lineage>
        <taxon>Bacteria</taxon>
        <taxon>Pseudomonadati</taxon>
        <taxon>Pseudomonadota</taxon>
        <taxon>Gammaproteobacteria</taxon>
        <taxon>Enterobacterales</taxon>
        <taxon>Erwiniaceae</taxon>
        <taxon>Erwinia</taxon>
    </lineage>
</organism>
<accession>A0A803FTG1</accession>
<dbReference type="GO" id="GO:0009279">
    <property type="term" value="C:cell outer membrane"/>
    <property type="evidence" value="ECO:0007669"/>
    <property type="project" value="UniProtKB-UniRule"/>
</dbReference>
<dbReference type="GO" id="GO:1990351">
    <property type="term" value="C:transporter complex"/>
    <property type="evidence" value="ECO:0007669"/>
    <property type="project" value="TreeGrafter"/>
</dbReference>
<reference evidence="7 8" key="1">
    <citation type="submission" date="2019-02" db="EMBL/GenBank/DDBJ databases">
        <authorList>
            <person name="Manzano-Marin A."/>
            <person name="Manzano-Marin A."/>
        </authorList>
    </citation>
    <scope>NUCLEOTIDE SEQUENCE [LARGE SCALE GENOMIC DNA]</scope>
    <source>
        <strain evidence="7 8">ErCipiceae</strain>
    </source>
</reference>
<protein>
    <recommendedName>
        <fullName evidence="6">LPS-assembly lipoprotein LptE</fullName>
    </recommendedName>
</protein>
<dbReference type="PANTHER" id="PTHR38098">
    <property type="entry name" value="LPS-ASSEMBLY LIPOPROTEIN LPTE"/>
    <property type="match status" value="1"/>
</dbReference>
<comment type="subunit">
    <text evidence="6">Component of the lipopolysaccharide transport and assembly complex. Interacts with LptD.</text>
</comment>
<evidence type="ECO:0000256" key="2">
    <source>
        <dbReference type="ARBA" id="ARBA00023136"/>
    </source>
</evidence>
<evidence type="ECO:0000313" key="8">
    <source>
        <dbReference type="Proteomes" id="UP000294289"/>
    </source>
</evidence>
<comment type="similarity">
    <text evidence="6">Belongs to the LptE lipoprotein family.</text>
</comment>
<keyword evidence="4 6" id="KW-0998">Cell outer membrane</keyword>
<keyword evidence="5 7" id="KW-0449">Lipoprotein</keyword>
<dbReference type="PANTHER" id="PTHR38098:SF1">
    <property type="entry name" value="LPS-ASSEMBLY LIPOPROTEIN LPTE"/>
    <property type="match status" value="1"/>
</dbReference>
<dbReference type="Gene3D" id="3.30.160.150">
    <property type="entry name" value="Lipoprotein like domain"/>
    <property type="match status" value="1"/>
</dbReference>
<sequence length="200" mass="22776">MNNLKLSILFMISMTCFILNGCGYHLHRSFSIPSAMKTLIVHTTDPYSPLAMEVYTQLRQYNIDIIDQNSTQTNIPSFHLGKEILNRKTTTTFYNGKTAEYSIIMSVKAHLVIPDHGFYPIVSQVSSSCFENPQTPLARDSAERIIIDDIRKKVVNDLIHQISMIYLATINSTTKLNHQITLDNPDLSLNRRSGPYRHSD</sequence>
<dbReference type="Pfam" id="PF04390">
    <property type="entry name" value="LptE"/>
    <property type="match status" value="1"/>
</dbReference>
<comment type="function">
    <text evidence="6">Together with LptD, is involved in the assembly of lipopolysaccharide (LPS) at the surface of the outer membrane. Required for the proper assembly of LptD. Binds LPS and may serve as the LPS recognition site at the outer membrane.</text>
</comment>
<gene>
    <name evidence="6 7" type="primary">lptE</name>
    <name evidence="7" type="ORF">ERCIPICE3303_296</name>
</gene>
<dbReference type="HAMAP" id="MF_01186">
    <property type="entry name" value="LPS_assembly_LptE"/>
    <property type="match status" value="1"/>
</dbReference>
<dbReference type="AlphaFoldDB" id="A0A803FTG1"/>
<evidence type="ECO:0000256" key="4">
    <source>
        <dbReference type="ARBA" id="ARBA00023237"/>
    </source>
</evidence>
<proteinExistence type="inferred from homology"/>
<dbReference type="GO" id="GO:0015920">
    <property type="term" value="P:lipopolysaccharide transport"/>
    <property type="evidence" value="ECO:0007669"/>
    <property type="project" value="TreeGrafter"/>
</dbReference>
<evidence type="ECO:0000256" key="6">
    <source>
        <dbReference type="HAMAP-Rule" id="MF_01186"/>
    </source>
</evidence>
<keyword evidence="3" id="KW-0564">Palmitate</keyword>
<dbReference type="EMBL" id="LR217737">
    <property type="protein sequence ID" value="VFP87974.1"/>
    <property type="molecule type" value="Genomic_DNA"/>
</dbReference>